<dbReference type="Pfam" id="PF03732">
    <property type="entry name" value="Retrotrans_gag"/>
    <property type="match status" value="1"/>
</dbReference>
<keyword evidence="4" id="KW-0548">Nucleotidyltransferase</keyword>
<accession>A0A6L2MU46</accession>
<dbReference type="PANTHER" id="PTHR33223">
    <property type="entry name" value="CCHC-TYPE DOMAIN-CONTAINING PROTEIN"/>
    <property type="match status" value="1"/>
</dbReference>
<evidence type="ECO:0000259" key="2">
    <source>
        <dbReference type="Pfam" id="PF03732"/>
    </source>
</evidence>
<dbReference type="InterPro" id="IPR005162">
    <property type="entry name" value="Retrotrans_gag_dom"/>
</dbReference>
<sequence>MASEHSSSEPALHEMTLITISSGLLPNPPPSTPFVPPLRTDWDILFQPLFDELLTPSPSVDLPAPEVTAPIAKVVALEPAKLADLPSLTTINQDALSFNIAHMNNDPFFGIPIPNNASESSSLDVIPTIVHTTAPISKHVTKLSKDHPLDNIIGELKRPVSTRVQLHEQALFCYYDAFLTLVELKNYKEALTQACWIETMQEELNEFERLEVWELVPRPDKMMVITLNGSISQPDEFVDQENPNHVYKLKNALYGLKQAPRAWYDLLSKFLLSHDFSKGTVDPTLFIKRQGKDILLAPPSPDYMPGSEELEQAPPLPEFVLEPVYPDFIPLEDEILLAEEIPRRMTRNPEEDPTDYPTDRDDDDEEGESFRDEADDQEEDEDKEEEEHPTLADSIPPPHVHRITSRMSIREKPPTPFWSEIPSPPLPVSSPVHVSSPPLPASPTYPLGYRAIMIRLRAETPSTSHLLPSGTRYNVSESSSTAAARATRGMRADYGFVATLDDEIRRDPESMTDFAITGVANALAVRDADRNTNDEDNHVSRTCVRRTKRVTCECTYLDFMKCQPLNFKGTEGVVQLTQGFEKMETVFRISNCSVENQIKFSTCTLLGSALTWRNSHVMSVGHDVMYAMTLADLKKKMTDKYCPRMFPEESDKIERYVGGLPDMIHRSVVTSMPKTMQEAIEMATELIDKKIRTLLSIQHRPKESKMITNNNNSRTRGRTLAGLILLDWVRSHTRDLNPYALSVTITTTVQVLPNAISATRLAIWLVTIGVWKMPTLPTTKLALGQVRSILVMNVEPKSISRRRHAGTNPDSNVVMGMFLLNNRYAFILFDTGADRSFVSTAFSSQIVITPTTLDHYYDVELADGRIIRIAPCTHRGLCRGNCGSNNSAKHFEIKHSLINMMTSDQFFGLEKDNPHDHIRAARRWLKKEPPHSILTWEDLVSKFNNEFFPPSRMNNLRNEISNFQQRFDESFHEAWDHYKDLLRACPHHGFTELHQLDTFYNALNPVDQDSLNSAAGGILLERRTQDVLTIIKNKSKFLAADGKTFLEFRDNIQGYVSAASVNYNQGRLSCSEYG</sequence>
<name>A0A6L2MU46_TANCI</name>
<feature type="compositionally biased region" description="Basic and acidic residues" evidence="1">
    <location>
        <begin position="340"/>
        <end position="350"/>
    </location>
</feature>
<dbReference type="PANTHER" id="PTHR33223:SF11">
    <property type="entry name" value="ELEMENT PROTEIN, PUTATIVE-RELATED"/>
    <property type="match status" value="1"/>
</dbReference>
<keyword evidence="4" id="KW-0695">RNA-directed DNA polymerase</keyword>
<dbReference type="AlphaFoldDB" id="A0A6L2MU46"/>
<feature type="domain" description="Reverse transcriptase Ty1/copia-type" evidence="3">
    <location>
        <begin position="231"/>
        <end position="296"/>
    </location>
</feature>
<protein>
    <submittedName>
        <fullName evidence="4">Reverse transcriptase domain-containing protein</fullName>
    </submittedName>
</protein>
<dbReference type="GO" id="GO:0003964">
    <property type="term" value="F:RNA-directed DNA polymerase activity"/>
    <property type="evidence" value="ECO:0007669"/>
    <property type="project" value="UniProtKB-KW"/>
</dbReference>
<evidence type="ECO:0000256" key="1">
    <source>
        <dbReference type="SAM" id="MobiDB-lite"/>
    </source>
</evidence>
<evidence type="ECO:0000313" key="4">
    <source>
        <dbReference type="EMBL" id="GEU76919.1"/>
    </source>
</evidence>
<dbReference type="Pfam" id="PF07727">
    <property type="entry name" value="RVT_2"/>
    <property type="match status" value="1"/>
</dbReference>
<evidence type="ECO:0000259" key="3">
    <source>
        <dbReference type="Pfam" id="PF07727"/>
    </source>
</evidence>
<organism evidence="4">
    <name type="scientific">Tanacetum cinerariifolium</name>
    <name type="common">Dalmatian daisy</name>
    <name type="synonym">Chrysanthemum cinerariifolium</name>
    <dbReference type="NCBI Taxonomy" id="118510"/>
    <lineage>
        <taxon>Eukaryota</taxon>
        <taxon>Viridiplantae</taxon>
        <taxon>Streptophyta</taxon>
        <taxon>Embryophyta</taxon>
        <taxon>Tracheophyta</taxon>
        <taxon>Spermatophyta</taxon>
        <taxon>Magnoliopsida</taxon>
        <taxon>eudicotyledons</taxon>
        <taxon>Gunneridae</taxon>
        <taxon>Pentapetalae</taxon>
        <taxon>asterids</taxon>
        <taxon>campanulids</taxon>
        <taxon>Asterales</taxon>
        <taxon>Asteraceae</taxon>
        <taxon>Asteroideae</taxon>
        <taxon>Anthemideae</taxon>
        <taxon>Anthemidinae</taxon>
        <taxon>Tanacetum</taxon>
    </lineage>
</organism>
<feature type="region of interest" description="Disordered" evidence="1">
    <location>
        <begin position="340"/>
        <end position="400"/>
    </location>
</feature>
<feature type="domain" description="Retrotransposon gag" evidence="2">
    <location>
        <begin position="920"/>
        <end position="1005"/>
    </location>
</feature>
<dbReference type="Pfam" id="PF08284">
    <property type="entry name" value="RVP_2"/>
    <property type="match status" value="1"/>
</dbReference>
<dbReference type="EMBL" id="BKCJ010007370">
    <property type="protein sequence ID" value="GEU76919.1"/>
    <property type="molecule type" value="Genomic_DNA"/>
</dbReference>
<gene>
    <name evidence="4" type="ORF">Tci_048897</name>
</gene>
<comment type="caution">
    <text evidence="4">The sequence shown here is derived from an EMBL/GenBank/DDBJ whole genome shotgun (WGS) entry which is preliminary data.</text>
</comment>
<feature type="compositionally biased region" description="Acidic residues" evidence="1">
    <location>
        <begin position="360"/>
        <end position="387"/>
    </location>
</feature>
<keyword evidence="4" id="KW-0808">Transferase</keyword>
<reference evidence="4" key="1">
    <citation type="journal article" date="2019" name="Sci. Rep.">
        <title>Draft genome of Tanacetum cinerariifolium, the natural source of mosquito coil.</title>
        <authorList>
            <person name="Yamashiro T."/>
            <person name="Shiraishi A."/>
            <person name="Satake H."/>
            <person name="Nakayama K."/>
        </authorList>
    </citation>
    <scope>NUCLEOTIDE SEQUENCE</scope>
</reference>
<proteinExistence type="predicted"/>
<dbReference type="InterPro" id="IPR013103">
    <property type="entry name" value="RVT_2"/>
</dbReference>